<dbReference type="AlphaFoldDB" id="A0A921ZMU6"/>
<reference evidence="6" key="1">
    <citation type="journal article" date="2016" name="Insect Biochem. Mol. Biol.">
        <title>Multifaceted biological insights from a draft genome sequence of the tobacco hornworm moth, Manduca sexta.</title>
        <authorList>
            <person name="Kanost M.R."/>
            <person name="Arrese E.L."/>
            <person name="Cao X."/>
            <person name="Chen Y.R."/>
            <person name="Chellapilla S."/>
            <person name="Goldsmith M.R."/>
            <person name="Grosse-Wilde E."/>
            <person name="Heckel D.G."/>
            <person name="Herndon N."/>
            <person name="Jiang H."/>
            <person name="Papanicolaou A."/>
            <person name="Qu J."/>
            <person name="Soulages J.L."/>
            <person name="Vogel H."/>
            <person name="Walters J."/>
            <person name="Waterhouse R.M."/>
            <person name="Ahn S.J."/>
            <person name="Almeida F.C."/>
            <person name="An C."/>
            <person name="Aqrawi P."/>
            <person name="Bretschneider A."/>
            <person name="Bryant W.B."/>
            <person name="Bucks S."/>
            <person name="Chao H."/>
            <person name="Chevignon G."/>
            <person name="Christen J.M."/>
            <person name="Clarke D.F."/>
            <person name="Dittmer N.T."/>
            <person name="Ferguson L.C.F."/>
            <person name="Garavelou S."/>
            <person name="Gordon K.H.J."/>
            <person name="Gunaratna R.T."/>
            <person name="Han Y."/>
            <person name="Hauser F."/>
            <person name="He Y."/>
            <person name="Heidel-Fischer H."/>
            <person name="Hirsh A."/>
            <person name="Hu Y."/>
            <person name="Jiang H."/>
            <person name="Kalra D."/>
            <person name="Klinner C."/>
            <person name="Konig C."/>
            <person name="Kovar C."/>
            <person name="Kroll A.R."/>
            <person name="Kuwar S.S."/>
            <person name="Lee S.L."/>
            <person name="Lehman R."/>
            <person name="Li K."/>
            <person name="Li Z."/>
            <person name="Liang H."/>
            <person name="Lovelace S."/>
            <person name="Lu Z."/>
            <person name="Mansfield J.H."/>
            <person name="McCulloch K.J."/>
            <person name="Mathew T."/>
            <person name="Morton B."/>
            <person name="Muzny D.M."/>
            <person name="Neunemann D."/>
            <person name="Ongeri F."/>
            <person name="Pauchet Y."/>
            <person name="Pu L.L."/>
            <person name="Pyrousis I."/>
            <person name="Rao X.J."/>
            <person name="Redding A."/>
            <person name="Roesel C."/>
            <person name="Sanchez-Gracia A."/>
            <person name="Schaack S."/>
            <person name="Shukla A."/>
            <person name="Tetreau G."/>
            <person name="Wang Y."/>
            <person name="Xiong G.H."/>
            <person name="Traut W."/>
            <person name="Walsh T.K."/>
            <person name="Worley K.C."/>
            <person name="Wu D."/>
            <person name="Wu W."/>
            <person name="Wu Y.Q."/>
            <person name="Zhang X."/>
            <person name="Zou Z."/>
            <person name="Zucker H."/>
            <person name="Briscoe A.D."/>
            <person name="Burmester T."/>
            <person name="Clem R.J."/>
            <person name="Feyereisen R."/>
            <person name="Grimmelikhuijzen C.J.P."/>
            <person name="Hamodrakas S.J."/>
            <person name="Hansson B.S."/>
            <person name="Huguet E."/>
            <person name="Jermiin L.S."/>
            <person name="Lan Q."/>
            <person name="Lehman H.K."/>
            <person name="Lorenzen M."/>
            <person name="Merzendorfer H."/>
            <person name="Michalopoulos I."/>
            <person name="Morton D.B."/>
            <person name="Muthukrishnan S."/>
            <person name="Oakeshott J.G."/>
            <person name="Palmer W."/>
            <person name="Park Y."/>
            <person name="Passarelli A.L."/>
            <person name="Rozas J."/>
            <person name="Schwartz L.M."/>
            <person name="Smith W."/>
            <person name="Southgate A."/>
            <person name="Vilcinskas A."/>
            <person name="Vogt R."/>
            <person name="Wang P."/>
            <person name="Werren J."/>
            <person name="Yu X.Q."/>
            <person name="Zhou J.J."/>
            <person name="Brown S.J."/>
            <person name="Scherer S.E."/>
            <person name="Richards S."/>
            <person name="Blissard G.W."/>
        </authorList>
    </citation>
    <scope>NUCLEOTIDE SEQUENCE</scope>
</reference>
<proteinExistence type="predicted"/>
<keyword evidence="2" id="KW-1133">Transmembrane helix</keyword>
<dbReference type="Proteomes" id="UP000791440">
    <property type="component" value="Unassembled WGS sequence"/>
</dbReference>
<sequence>MRWIIVLVVRFVFINGIKSNNSYTYDMALHCKEHICQHGYNYEVFYRIGDEELKRVKSDKHVGLEMHIAIQAVSNGLILLSEVPNPRPNEDVYEIVVGGGGNEFTELRRNIARNAKASMRTPGILSSIDIRGFYIRIDPDGLIEFGKEGEVLPLISYMDVNPLAIKYFSFAAWNGVEAKFLYDCPAPGKNTTETPPNSQPEEHKLSNSDTLKRNLLMSKLPSVQPNPSEPVNIGVKITNVQYDAFESKLTTRMAVVTLWYDHSMAWNPIKYNGTTTIKFRQGQIWRPTFYVLNSNDIGVFDTRNPDLISMAHNGQATFHFQTKVETLCTETPTTMNKWPHDEYICSIIIEPWQIHEKMIIDVLKPEDPRLKLFADIDTVIYNEWDFKTQQMIIPPSLWNQEYRNDDNRTHQSDRLLISLNLKRRATSHNIVFYTPLLVLTMFVLMSFWGESLTLSRVWFYASCTVFICIGLCYIDNLVPTHSVPSILVLYTAVLAGVLLALLTQVVLMSSLTEKLCETYTMKRILTSMPLRAVFCLPPLKISLSGQYIEQENEESGVFVTPRDSNVQEMETENITYGDKKELAEVIDKLMFFVFSLVFSGMLAAHY</sequence>
<keyword evidence="2" id="KW-0812">Transmembrane</keyword>
<evidence type="ECO:0000256" key="1">
    <source>
        <dbReference type="SAM" id="MobiDB-lite"/>
    </source>
</evidence>
<feature type="chain" id="PRO_5038276602" evidence="3">
    <location>
        <begin position="20"/>
        <end position="606"/>
    </location>
</feature>
<dbReference type="InterPro" id="IPR036734">
    <property type="entry name" value="Neur_chan_lig-bd_sf"/>
</dbReference>
<feature type="domain" description="Farnesoic acid O-methyl transferase" evidence="5">
    <location>
        <begin position="56"/>
        <end position="185"/>
    </location>
</feature>
<keyword evidence="3" id="KW-0732">Signal</keyword>
<dbReference type="PANTHER" id="PTHR36695:SF12">
    <property type="entry name" value="AGAP008648-PA"/>
    <property type="match status" value="1"/>
</dbReference>
<gene>
    <name evidence="6" type="ORF">O3G_MSEX012063</name>
</gene>
<dbReference type="EMBL" id="JH668680">
    <property type="protein sequence ID" value="KAG6460560.1"/>
    <property type="molecule type" value="Genomic_DNA"/>
</dbReference>
<dbReference type="GO" id="GO:0005230">
    <property type="term" value="F:extracellular ligand-gated monoatomic ion channel activity"/>
    <property type="evidence" value="ECO:0007669"/>
    <property type="project" value="InterPro"/>
</dbReference>
<dbReference type="InterPro" id="IPR022041">
    <property type="entry name" value="Methyltransf_FA"/>
</dbReference>
<evidence type="ECO:0000259" key="4">
    <source>
        <dbReference type="Pfam" id="PF02931"/>
    </source>
</evidence>
<dbReference type="Pfam" id="PF12248">
    <property type="entry name" value="Methyltransf_FA"/>
    <property type="match status" value="1"/>
</dbReference>
<evidence type="ECO:0000259" key="5">
    <source>
        <dbReference type="Pfam" id="PF12248"/>
    </source>
</evidence>
<dbReference type="PANTHER" id="PTHR36695">
    <property type="entry name" value="AGAP008648-PA"/>
    <property type="match status" value="1"/>
</dbReference>
<dbReference type="GO" id="GO:0016020">
    <property type="term" value="C:membrane"/>
    <property type="evidence" value="ECO:0007669"/>
    <property type="project" value="InterPro"/>
</dbReference>
<dbReference type="EMBL" id="JH668680">
    <property type="protein sequence ID" value="KAG6460561.1"/>
    <property type="molecule type" value="Genomic_DNA"/>
</dbReference>
<feature type="signal peptide" evidence="3">
    <location>
        <begin position="1"/>
        <end position="19"/>
    </location>
</feature>
<evidence type="ECO:0000313" key="7">
    <source>
        <dbReference type="Proteomes" id="UP000791440"/>
    </source>
</evidence>
<evidence type="ECO:0000256" key="3">
    <source>
        <dbReference type="SAM" id="SignalP"/>
    </source>
</evidence>
<dbReference type="SUPFAM" id="SSF63712">
    <property type="entry name" value="Nicotinic receptor ligand binding domain-like"/>
    <property type="match status" value="1"/>
</dbReference>
<feature type="transmembrane region" description="Helical" evidence="2">
    <location>
        <begin position="457"/>
        <end position="474"/>
    </location>
</feature>
<evidence type="ECO:0000313" key="6">
    <source>
        <dbReference type="EMBL" id="KAG6460561.1"/>
    </source>
</evidence>
<keyword evidence="2" id="KW-0472">Membrane</keyword>
<keyword evidence="7" id="KW-1185">Reference proteome</keyword>
<dbReference type="Gene3D" id="2.70.170.10">
    <property type="entry name" value="Neurotransmitter-gated ion-channel ligand-binding domain"/>
    <property type="match status" value="1"/>
</dbReference>
<evidence type="ECO:0000256" key="2">
    <source>
        <dbReference type="SAM" id="Phobius"/>
    </source>
</evidence>
<dbReference type="InterPro" id="IPR006202">
    <property type="entry name" value="Neur_chan_lig-bd"/>
</dbReference>
<feature type="transmembrane region" description="Helical" evidence="2">
    <location>
        <begin position="486"/>
        <end position="507"/>
    </location>
</feature>
<feature type="transmembrane region" description="Helical" evidence="2">
    <location>
        <begin position="430"/>
        <end position="448"/>
    </location>
</feature>
<accession>A0A921ZMU6</accession>
<comment type="caution">
    <text evidence="6">The sequence shown here is derived from an EMBL/GenBank/DDBJ whole genome shotgun (WGS) entry which is preliminary data.</text>
</comment>
<feature type="domain" description="Neurotransmitter-gated ion-channel ligand-binding" evidence="4">
    <location>
        <begin position="221"/>
        <end position="424"/>
    </location>
</feature>
<dbReference type="Pfam" id="PF02931">
    <property type="entry name" value="Neur_chan_LBD"/>
    <property type="match status" value="1"/>
</dbReference>
<dbReference type="CDD" id="cd18989">
    <property type="entry name" value="LGIC_ECD_cation"/>
    <property type="match status" value="1"/>
</dbReference>
<organism evidence="6 7">
    <name type="scientific">Manduca sexta</name>
    <name type="common">Tobacco hawkmoth</name>
    <name type="synonym">Tobacco hornworm</name>
    <dbReference type="NCBI Taxonomy" id="7130"/>
    <lineage>
        <taxon>Eukaryota</taxon>
        <taxon>Metazoa</taxon>
        <taxon>Ecdysozoa</taxon>
        <taxon>Arthropoda</taxon>
        <taxon>Hexapoda</taxon>
        <taxon>Insecta</taxon>
        <taxon>Pterygota</taxon>
        <taxon>Neoptera</taxon>
        <taxon>Endopterygota</taxon>
        <taxon>Lepidoptera</taxon>
        <taxon>Glossata</taxon>
        <taxon>Ditrysia</taxon>
        <taxon>Bombycoidea</taxon>
        <taxon>Sphingidae</taxon>
        <taxon>Sphinginae</taxon>
        <taxon>Sphingini</taxon>
        <taxon>Manduca</taxon>
    </lineage>
</organism>
<protein>
    <submittedName>
        <fullName evidence="6">Uncharacterized protein</fullName>
    </submittedName>
</protein>
<feature type="region of interest" description="Disordered" evidence="1">
    <location>
        <begin position="189"/>
        <end position="208"/>
    </location>
</feature>
<name>A0A921ZMU6_MANSE</name>
<reference evidence="6" key="2">
    <citation type="submission" date="2020-12" db="EMBL/GenBank/DDBJ databases">
        <authorList>
            <person name="Kanost M."/>
        </authorList>
    </citation>
    <scope>NUCLEOTIDE SEQUENCE</scope>
</reference>